<feature type="domain" description="HTH merR-type" evidence="2">
    <location>
        <begin position="10"/>
        <end position="80"/>
    </location>
</feature>
<sequence length="280" mass="31503">MGYMDHDERLLRIGLFSRLAAISVRMLRYYQEQHVLEPAAVDPFTGRRSYAPAQLTDAHWITRLRDAGMPVSEIAEIMASRSDPERVRAIMSAHGDRLAAEQERLGRMSAAFERINAYLKESTMDINVRQIHMPAMTVAALRRVLPSYNDEGQLWQEIVPLMERSGLVLPEHDEGLGGTTYLDPEYRESDVDVEVWIRVPAPFTPVAPLECREVPEREVVVATLRGSYDGMPEATAAIGGYIAAHNLRTGPMFNIYRVGPAHNPDPSTWVTDACFPIIEE</sequence>
<dbReference type="EMBL" id="FNHU01000009">
    <property type="protein sequence ID" value="SDM93775.1"/>
    <property type="molecule type" value="Genomic_DNA"/>
</dbReference>
<dbReference type="Gene3D" id="3.20.80.10">
    <property type="entry name" value="Regulatory factor, effector binding domain"/>
    <property type="match status" value="1"/>
</dbReference>
<dbReference type="SMART" id="SM00422">
    <property type="entry name" value="HTH_MERR"/>
    <property type="match status" value="1"/>
</dbReference>
<organism evidence="3 4">
    <name type="scientific">Actinomyces ruminicola</name>
    <dbReference type="NCBI Taxonomy" id="332524"/>
    <lineage>
        <taxon>Bacteria</taxon>
        <taxon>Bacillati</taxon>
        <taxon>Actinomycetota</taxon>
        <taxon>Actinomycetes</taxon>
        <taxon>Actinomycetales</taxon>
        <taxon>Actinomycetaceae</taxon>
        <taxon>Actinomyces</taxon>
    </lineage>
</organism>
<dbReference type="InterPro" id="IPR010499">
    <property type="entry name" value="AraC_E-bd"/>
</dbReference>
<evidence type="ECO:0000259" key="2">
    <source>
        <dbReference type="PROSITE" id="PS50937"/>
    </source>
</evidence>
<dbReference type="InterPro" id="IPR000551">
    <property type="entry name" value="MerR-type_HTH_dom"/>
</dbReference>
<evidence type="ECO:0000256" key="1">
    <source>
        <dbReference type="ARBA" id="ARBA00023125"/>
    </source>
</evidence>
<dbReference type="PANTHER" id="PTHR30204">
    <property type="entry name" value="REDOX-CYCLING DRUG-SENSING TRANSCRIPTIONAL ACTIVATOR SOXR"/>
    <property type="match status" value="1"/>
</dbReference>
<gene>
    <name evidence="3" type="ORF">SAMN04487766_10959</name>
</gene>
<dbReference type="AlphaFoldDB" id="A0A1G9XBW0"/>
<evidence type="ECO:0000313" key="3">
    <source>
        <dbReference type="EMBL" id="SDM93775.1"/>
    </source>
</evidence>
<name>A0A1G9XBW0_9ACTO</name>
<dbReference type="InterPro" id="IPR047057">
    <property type="entry name" value="MerR_fam"/>
</dbReference>
<protein>
    <submittedName>
        <fullName evidence="3">DNA-binding transcriptional regulator, MerR family</fullName>
    </submittedName>
</protein>
<dbReference type="GO" id="GO:0003677">
    <property type="term" value="F:DNA binding"/>
    <property type="evidence" value="ECO:0007669"/>
    <property type="project" value="UniProtKB-KW"/>
</dbReference>
<dbReference type="Gene3D" id="1.10.1660.10">
    <property type="match status" value="1"/>
</dbReference>
<dbReference type="InterPro" id="IPR011256">
    <property type="entry name" value="Reg_factor_effector_dom_sf"/>
</dbReference>
<dbReference type="Pfam" id="PF13411">
    <property type="entry name" value="MerR_1"/>
    <property type="match status" value="1"/>
</dbReference>
<dbReference type="PROSITE" id="PS50937">
    <property type="entry name" value="HTH_MERR_2"/>
    <property type="match status" value="1"/>
</dbReference>
<reference evidence="3 4" key="1">
    <citation type="submission" date="2016-10" db="EMBL/GenBank/DDBJ databases">
        <authorList>
            <person name="de Groot N.N."/>
        </authorList>
    </citation>
    <scope>NUCLEOTIDE SEQUENCE [LARGE SCALE GENOMIC DNA]</scope>
    <source>
        <strain evidence="3 4">KPR-7B</strain>
    </source>
</reference>
<dbReference type="InterPro" id="IPR009061">
    <property type="entry name" value="DNA-bd_dom_put_sf"/>
</dbReference>
<dbReference type="PANTHER" id="PTHR30204:SF97">
    <property type="entry name" value="MERR FAMILY REGULATORY PROTEIN"/>
    <property type="match status" value="1"/>
</dbReference>
<proteinExistence type="predicted"/>
<accession>A0A1G9XBW0</accession>
<dbReference type="InterPro" id="IPR029442">
    <property type="entry name" value="GyrI-like"/>
</dbReference>
<keyword evidence="1 3" id="KW-0238">DNA-binding</keyword>
<dbReference type="SUPFAM" id="SSF55136">
    <property type="entry name" value="Probable bacterial effector-binding domain"/>
    <property type="match status" value="1"/>
</dbReference>
<dbReference type="SUPFAM" id="SSF46955">
    <property type="entry name" value="Putative DNA-binding domain"/>
    <property type="match status" value="1"/>
</dbReference>
<dbReference type="Pfam" id="PF06445">
    <property type="entry name" value="GyrI-like"/>
    <property type="match status" value="1"/>
</dbReference>
<dbReference type="GO" id="GO:0003700">
    <property type="term" value="F:DNA-binding transcription factor activity"/>
    <property type="evidence" value="ECO:0007669"/>
    <property type="project" value="InterPro"/>
</dbReference>
<evidence type="ECO:0000313" key="4">
    <source>
        <dbReference type="Proteomes" id="UP000199671"/>
    </source>
</evidence>
<dbReference type="SMART" id="SM00871">
    <property type="entry name" value="AraC_E_bind"/>
    <property type="match status" value="1"/>
</dbReference>
<dbReference type="Proteomes" id="UP000199671">
    <property type="component" value="Unassembled WGS sequence"/>
</dbReference>